<accession>A0A8H5AZ96</accession>
<protein>
    <submittedName>
        <fullName evidence="1">Uncharacterized protein</fullName>
    </submittedName>
</protein>
<gene>
    <name evidence="1" type="ORF">D9611_010071</name>
</gene>
<dbReference type="EMBL" id="JAACJK010000223">
    <property type="protein sequence ID" value="KAF5313727.1"/>
    <property type="molecule type" value="Genomic_DNA"/>
</dbReference>
<sequence>MSSSPEPIAVRVALYSPVSDANRRAAAPISPSATTDQLGHMSSSLASVVVPLDPRHHPGLTYLLSDPRDPDVPRSHHLPSLLLSRAHLGCGVVVRVLALARGKERQRCVVG</sequence>
<evidence type="ECO:0000313" key="2">
    <source>
        <dbReference type="Proteomes" id="UP000541558"/>
    </source>
</evidence>
<proteinExistence type="predicted"/>
<keyword evidence="2" id="KW-1185">Reference proteome</keyword>
<reference evidence="1 2" key="1">
    <citation type="journal article" date="2020" name="ISME J.">
        <title>Uncovering the hidden diversity of litter-decomposition mechanisms in mushroom-forming fungi.</title>
        <authorList>
            <person name="Floudas D."/>
            <person name="Bentzer J."/>
            <person name="Ahren D."/>
            <person name="Johansson T."/>
            <person name="Persson P."/>
            <person name="Tunlid A."/>
        </authorList>
    </citation>
    <scope>NUCLEOTIDE SEQUENCE [LARGE SCALE GENOMIC DNA]</scope>
    <source>
        <strain evidence="1 2">CBS 175.51</strain>
    </source>
</reference>
<evidence type="ECO:0000313" key="1">
    <source>
        <dbReference type="EMBL" id="KAF5313727.1"/>
    </source>
</evidence>
<dbReference type="Proteomes" id="UP000541558">
    <property type="component" value="Unassembled WGS sequence"/>
</dbReference>
<name>A0A8H5AZ96_9AGAR</name>
<comment type="caution">
    <text evidence="1">The sequence shown here is derived from an EMBL/GenBank/DDBJ whole genome shotgun (WGS) entry which is preliminary data.</text>
</comment>
<organism evidence="1 2">
    <name type="scientific">Ephemerocybe angulata</name>
    <dbReference type="NCBI Taxonomy" id="980116"/>
    <lineage>
        <taxon>Eukaryota</taxon>
        <taxon>Fungi</taxon>
        <taxon>Dikarya</taxon>
        <taxon>Basidiomycota</taxon>
        <taxon>Agaricomycotina</taxon>
        <taxon>Agaricomycetes</taxon>
        <taxon>Agaricomycetidae</taxon>
        <taxon>Agaricales</taxon>
        <taxon>Agaricineae</taxon>
        <taxon>Psathyrellaceae</taxon>
        <taxon>Ephemerocybe</taxon>
    </lineage>
</organism>
<dbReference type="AlphaFoldDB" id="A0A8H5AZ96"/>